<comment type="caution">
    <text evidence="1">The sequence shown here is derived from an EMBL/GenBank/DDBJ whole genome shotgun (WGS) entry which is preliminary data.</text>
</comment>
<evidence type="ECO:0000313" key="2">
    <source>
        <dbReference type="Proteomes" id="UP000724584"/>
    </source>
</evidence>
<gene>
    <name evidence="1" type="ORF">F5144DRAFT_649702</name>
</gene>
<dbReference type="EMBL" id="JAGIZQ010000004">
    <property type="protein sequence ID" value="KAH6632174.1"/>
    <property type="molecule type" value="Genomic_DNA"/>
</dbReference>
<accession>A0ACB7P9N2</accession>
<reference evidence="1 2" key="1">
    <citation type="journal article" date="2021" name="Nat. Commun.">
        <title>Genetic determinants of endophytism in the Arabidopsis root mycobiome.</title>
        <authorList>
            <person name="Mesny F."/>
            <person name="Miyauchi S."/>
            <person name="Thiergart T."/>
            <person name="Pickel B."/>
            <person name="Atanasova L."/>
            <person name="Karlsson M."/>
            <person name="Huettel B."/>
            <person name="Barry K.W."/>
            <person name="Haridas S."/>
            <person name="Chen C."/>
            <person name="Bauer D."/>
            <person name="Andreopoulos W."/>
            <person name="Pangilinan J."/>
            <person name="LaButti K."/>
            <person name="Riley R."/>
            <person name="Lipzen A."/>
            <person name="Clum A."/>
            <person name="Drula E."/>
            <person name="Henrissat B."/>
            <person name="Kohler A."/>
            <person name="Grigoriev I.V."/>
            <person name="Martin F.M."/>
            <person name="Hacquard S."/>
        </authorList>
    </citation>
    <scope>NUCLEOTIDE SEQUENCE [LARGE SCALE GENOMIC DNA]</scope>
    <source>
        <strain evidence="1 2">MPI-SDFR-AT-0079</strain>
    </source>
</reference>
<protein>
    <submittedName>
        <fullName evidence="1">Uncharacterized protein</fullName>
    </submittedName>
</protein>
<proteinExistence type="predicted"/>
<keyword evidence="2" id="KW-1185">Reference proteome</keyword>
<organism evidence="1 2">
    <name type="scientific">Chaetomium tenue</name>
    <dbReference type="NCBI Taxonomy" id="1854479"/>
    <lineage>
        <taxon>Eukaryota</taxon>
        <taxon>Fungi</taxon>
        <taxon>Dikarya</taxon>
        <taxon>Ascomycota</taxon>
        <taxon>Pezizomycotina</taxon>
        <taxon>Sordariomycetes</taxon>
        <taxon>Sordariomycetidae</taxon>
        <taxon>Sordariales</taxon>
        <taxon>Chaetomiaceae</taxon>
        <taxon>Chaetomium</taxon>
    </lineage>
</organism>
<dbReference type="Proteomes" id="UP000724584">
    <property type="component" value="Unassembled WGS sequence"/>
</dbReference>
<evidence type="ECO:0000313" key="1">
    <source>
        <dbReference type="EMBL" id="KAH6632174.1"/>
    </source>
</evidence>
<name>A0ACB7P9N2_9PEZI</name>
<sequence length="425" mass="46730">MSPTRASLKGFLATAKKALLSPPSQRPNTLTFVVGNESADLDSLCSALLFAYFRTHTPSQRLHIPLSNLQRADLALRPELRAVLHPAGLKPDDLITFSDLPRDGLNPQGTQWLLVDHNALTGDLAASFSNQVVGCIDHHADEGVIPHHTTQDQPRVITPCGSCMSLILDHCKPIWDSLASTACEDGTSAAECDAQLAHVALAPILIDTVNLTSKDKTTNRDVQAAELAEFKLTPFQSQSQTQPPLPSLSSYNRTTYHHTLTTLKSDLTALPYRDVLRKDYKRFTEGPLALGMSTIPQSLHTTITQAGSGTRSREAFLSALRAWARDEQGLDVAAVMTVSTSAEGVFTRELLVWGWGERGVEAVRGFGERFGRKPLGLERWEGGMLDERGGEGEEWRVCWRQGGVEYSRKQVAPMLREVMREVARL</sequence>